<evidence type="ECO:0000256" key="4">
    <source>
        <dbReference type="ARBA" id="ARBA00022679"/>
    </source>
</evidence>
<keyword evidence="7 10" id="KW-0067">ATP-binding</keyword>
<dbReference type="EC" id="2.7.11.1" evidence="2"/>
<keyword evidence="11" id="KW-0175">Coiled coil</keyword>
<organism evidence="14 15">
    <name type="scientific">Microbotryum intermedium</name>
    <dbReference type="NCBI Taxonomy" id="269621"/>
    <lineage>
        <taxon>Eukaryota</taxon>
        <taxon>Fungi</taxon>
        <taxon>Dikarya</taxon>
        <taxon>Basidiomycota</taxon>
        <taxon>Pucciniomycotina</taxon>
        <taxon>Microbotryomycetes</taxon>
        <taxon>Microbotryales</taxon>
        <taxon>Microbotryaceae</taxon>
        <taxon>Microbotryum</taxon>
    </lineage>
</organism>
<dbReference type="CDD" id="cd08217">
    <property type="entry name" value="STKc_Nek2"/>
    <property type="match status" value="1"/>
</dbReference>
<reference evidence="15" key="1">
    <citation type="submission" date="2016-09" db="EMBL/GenBank/DDBJ databases">
        <authorList>
            <person name="Jeantristanb JTB J.-T."/>
            <person name="Ricardo R."/>
        </authorList>
    </citation>
    <scope>NUCLEOTIDE SEQUENCE [LARGE SCALE GENOMIC DNA]</scope>
</reference>
<dbReference type="GO" id="GO:0005634">
    <property type="term" value="C:nucleus"/>
    <property type="evidence" value="ECO:0007669"/>
    <property type="project" value="TreeGrafter"/>
</dbReference>
<dbReference type="PANTHER" id="PTHR43671">
    <property type="entry name" value="SERINE/THREONINE-PROTEIN KINASE NEK"/>
    <property type="match status" value="1"/>
</dbReference>
<keyword evidence="5 10" id="KW-0547">Nucleotide-binding</keyword>
<evidence type="ECO:0000313" key="15">
    <source>
        <dbReference type="Proteomes" id="UP000198372"/>
    </source>
</evidence>
<dbReference type="SMART" id="SM00220">
    <property type="entry name" value="S_TKc"/>
    <property type="match status" value="1"/>
</dbReference>
<dbReference type="PROSITE" id="PS50011">
    <property type="entry name" value="PROTEIN_KINASE_DOM"/>
    <property type="match status" value="1"/>
</dbReference>
<dbReference type="Gene3D" id="3.30.200.20">
    <property type="entry name" value="Phosphorylase Kinase, domain 1"/>
    <property type="match status" value="1"/>
</dbReference>
<evidence type="ECO:0000313" key="14">
    <source>
        <dbReference type="EMBL" id="SCV69747.1"/>
    </source>
</evidence>
<dbReference type="PANTHER" id="PTHR43671:SF98">
    <property type="entry name" value="SERINE_THREONINE-PROTEIN KINASE NEK11"/>
    <property type="match status" value="1"/>
</dbReference>
<evidence type="ECO:0000259" key="13">
    <source>
        <dbReference type="PROSITE" id="PS50011"/>
    </source>
</evidence>
<evidence type="ECO:0000256" key="12">
    <source>
        <dbReference type="SAM" id="MobiDB-lite"/>
    </source>
</evidence>
<comment type="catalytic activity">
    <reaction evidence="8">
        <text>L-threonyl-[protein] + ATP = O-phospho-L-threonyl-[protein] + ADP + H(+)</text>
        <dbReference type="Rhea" id="RHEA:46608"/>
        <dbReference type="Rhea" id="RHEA-COMP:11060"/>
        <dbReference type="Rhea" id="RHEA-COMP:11605"/>
        <dbReference type="ChEBI" id="CHEBI:15378"/>
        <dbReference type="ChEBI" id="CHEBI:30013"/>
        <dbReference type="ChEBI" id="CHEBI:30616"/>
        <dbReference type="ChEBI" id="CHEBI:61977"/>
        <dbReference type="ChEBI" id="CHEBI:456216"/>
        <dbReference type="EC" id="2.7.11.1"/>
    </reaction>
</comment>
<dbReference type="SUPFAM" id="SSF56112">
    <property type="entry name" value="Protein kinase-like (PK-like)"/>
    <property type="match status" value="1"/>
</dbReference>
<dbReference type="AlphaFoldDB" id="A0A238F9C7"/>
<dbReference type="InterPro" id="IPR008271">
    <property type="entry name" value="Ser/Thr_kinase_AS"/>
</dbReference>
<feature type="region of interest" description="Disordered" evidence="12">
    <location>
        <begin position="625"/>
        <end position="668"/>
    </location>
</feature>
<dbReference type="PROSITE" id="PS00107">
    <property type="entry name" value="PROTEIN_KINASE_ATP"/>
    <property type="match status" value="1"/>
</dbReference>
<evidence type="ECO:0000256" key="5">
    <source>
        <dbReference type="ARBA" id="ARBA00022741"/>
    </source>
</evidence>
<keyword evidence="3" id="KW-0723">Serine/threonine-protein kinase</keyword>
<dbReference type="InterPro" id="IPR050660">
    <property type="entry name" value="NEK_Ser/Thr_kinase"/>
</dbReference>
<comment type="catalytic activity">
    <reaction evidence="9">
        <text>L-seryl-[protein] + ATP = O-phospho-L-seryl-[protein] + ADP + H(+)</text>
        <dbReference type="Rhea" id="RHEA:17989"/>
        <dbReference type="Rhea" id="RHEA-COMP:9863"/>
        <dbReference type="Rhea" id="RHEA-COMP:11604"/>
        <dbReference type="ChEBI" id="CHEBI:15378"/>
        <dbReference type="ChEBI" id="CHEBI:29999"/>
        <dbReference type="ChEBI" id="CHEBI:30616"/>
        <dbReference type="ChEBI" id="CHEBI:83421"/>
        <dbReference type="ChEBI" id="CHEBI:456216"/>
        <dbReference type="EC" id="2.7.11.1"/>
    </reaction>
</comment>
<feature type="compositionally biased region" description="Low complexity" evidence="12">
    <location>
        <begin position="514"/>
        <end position="533"/>
    </location>
</feature>
<dbReference type="InterPro" id="IPR017441">
    <property type="entry name" value="Protein_kinase_ATP_BS"/>
</dbReference>
<dbReference type="Pfam" id="PF00069">
    <property type="entry name" value="Pkinase"/>
    <property type="match status" value="1"/>
</dbReference>
<keyword evidence="15" id="KW-1185">Reference proteome</keyword>
<keyword evidence="6" id="KW-0418">Kinase</keyword>
<accession>A0A238F9C7</accession>
<dbReference type="InterPro" id="IPR011009">
    <property type="entry name" value="Kinase-like_dom_sf"/>
</dbReference>
<evidence type="ECO:0000256" key="2">
    <source>
        <dbReference type="ARBA" id="ARBA00012513"/>
    </source>
</evidence>
<evidence type="ECO:0000256" key="1">
    <source>
        <dbReference type="ARBA" id="ARBA00010886"/>
    </source>
</evidence>
<feature type="domain" description="Protein kinase" evidence="13">
    <location>
        <begin position="34"/>
        <end position="307"/>
    </location>
</feature>
<evidence type="ECO:0000256" key="3">
    <source>
        <dbReference type="ARBA" id="ARBA00022527"/>
    </source>
</evidence>
<evidence type="ECO:0000256" key="7">
    <source>
        <dbReference type="ARBA" id="ARBA00022840"/>
    </source>
</evidence>
<dbReference type="OrthoDB" id="10250725at2759"/>
<feature type="compositionally biased region" description="Low complexity" evidence="12">
    <location>
        <begin position="658"/>
        <end position="668"/>
    </location>
</feature>
<protein>
    <recommendedName>
        <fullName evidence="2">non-specific serine/threonine protein kinase</fullName>
        <ecNumber evidence="2">2.7.11.1</ecNumber>
    </recommendedName>
</protein>
<name>A0A238F9C7_9BASI</name>
<sequence length="703" mass="76769">MASTETMARPPAQRRKTLVGDHPLCTSASMEEIYEAGDVIGTGSFGIIRKVTRKTDGAVLARKELNYGRMDERDLKQLTEEVNILEQLGSNDNIVRYYERFVDKPNSMLYILMEYCEGGDLAGVIHRCRKTGTYLSEDVVWAYLTQITLALYDCHTEVDTRGRRKQIILHRDIKPENVFLDKENNLKLGDFGLSKAMAQAAMTQTYVGTPYYMSPELINGQPYDVKSDIWALGCLIYELCAGHPPFHEARTQPELAVMIREGKIPDLPKPYTAHLGQVVKAMLKQSVRNPVREVDCKTTTDPMKCFFPIAQPKHRPNTSQIKALDNVKLQIRALELRKATKELRMRDHQIALREADLLAREAAVLQREKNVLHREAIARQAAEQVKEGEMALAARIAAANIAANHQNGACEDDLSNERENQRPVGGIEPEVFKRVASRPSLVPRRPLDERRASPPDWHSGIAFPRVSSVSSLMSLDDTPIKVTANSVTRRRLASKSMHNLASAAGYPSSINSTPSRPASSASNGSSSSIAPSPRFGQNEFLSARRSQTAVSPSRGTCLSRSSHERASTLNIPTSPCPAPYSGSTIPPMPQSPKRSHTAPAAPSAPAMHANMYDYDGDVPSPFLKKADPSRFPLPPPPAATTGRSSTTVSGRGPGRALGAGASRASLGGKPVSMASKLLSARAQAQAGVDEVGRRLSGLTAGRA</sequence>
<dbReference type="Gene3D" id="1.10.510.10">
    <property type="entry name" value="Transferase(Phosphotransferase) domain 1"/>
    <property type="match status" value="1"/>
</dbReference>
<evidence type="ECO:0000256" key="10">
    <source>
        <dbReference type="PROSITE-ProRule" id="PRU10141"/>
    </source>
</evidence>
<dbReference type="STRING" id="269621.A0A238F9C7"/>
<feature type="binding site" evidence="10">
    <location>
        <position position="63"/>
    </location>
    <ligand>
        <name>ATP</name>
        <dbReference type="ChEBI" id="CHEBI:30616"/>
    </ligand>
</feature>
<feature type="compositionally biased region" description="Low complexity" evidence="12">
    <location>
        <begin position="640"/>
        <end position="650"/>
    </location>
</feature>
<evidence type="ECO:0000256" key="6">
    <source>
        <dbReference type="ARBA" id="ARBA00022777"/>
    </source>
</evidence>
<feature type="region of interest" description="Disordered" evidence="12">
    <location>
        <begin position="503"/>
        <end position="604"/>
    </location>
</feature>
<feature type="coiled-coil region" evidence="11">
    <location>
        <begin position="324"/>
        <end position="375"/>
    </location>
</feature>
<evidence type="ECO:0000256" key="8">
    <source>
        <dbReference type="ARBA" id="ARBA00047899"/>
    </source>
</evidence>
<dbReference type="PROSITE" id="PS00108">
    <property type="entry name" value="PROTEIN_KINASE_ST"/>
    <property type="match status" value="1"/>
</dbReference>
<feature type="region of interest" description="Disordered" evidence="12">
    <location>
        <begin position="409"/>
        <end position="430"/>
    </location>
</feature>
<dbReference type="EMBL" id="FMSP01000005">
    <property type="protein sequence ID" value="SCV69747.1"/>
    <property type="molecule type" value="Genomic_DNA"/>
</dbReference>
<comment type="similarity">
    <text evidence="1">Belongs to the protein kinase superfamily. NEK Ser/Thr protein kinase family. NIMA subfamily.</text>
</comment>
<proteinExistence type="inferred from homology"/>
<evidence type="ECO:0000256" key="11">
    <source>
        <dbReference type="SAM" id="Coils"/>
    </source>
</evidence>
<gene>
    <name evidence="14" type="ORF">BQ2448_1141</name>
</gene>
<feature type="compositionally biased region" description="Polar residues" evidence="12">
    <location>
        <begin position="544"/>
        <end position="560"/>
    </location>
</feature>
<keyword evidence="4" id="KW-0808">Transferase</keyword>
<dbReference type="GO" id="GO:0004674">
    <property type="term" value="F:protein serine/threonine kinase activity"/>
    <property type="evidence" value="ECO:0007669"/>
    <property type="project" value="UniProtKB-KW"/>
</dbReference>
<evidence type="ECO:0000256" key="9">
    <source>
        <dbReference type="ARBA" id="ARBA00048679"/>
    </source>
</evidence>
<dbReference type="InterPro" id="IPR000719">
    <property type="entry name" value="Prot_kinase_dom"/>
</dbReference>
<dbReference type="GO" id="GO:0005524">
    <property type="term" value="F:ATP binding"/>
    <property type="evidence" value="ECO:0007669"/>
    <property type="project" value="UniProtKB-UniRule"/>
</dbReference>
<dbReference type="Proteomes" id="UP000198372">
    <property type="component" value="Unassembled WGS sequence"/>
</dbReference>